<dbReference type="Proteomes" id="UP001595834">
    <property type="component" value="Unassembled WGS sequence"/>
</dbReference>
<protein>
    <submittedName>
        <fullName evidence="2">Uncharacterized protein</fullName>
    </submittedName>
</protein>
<proteinExistence type="predicted"/>
<reference evidence="3" key="1">
    <citation type="journal article" date="2019" name="Int. J. Syst. Evol. Microbiol.">
        <title>The Global Catalogue of Microorganisms (GCM) 10K type strain sequencing project: providing services to taxonomists for standard genome sequencing and annotation.</title>
        <authorList>
            <consortium name="The Broad Institute Genomics Platform"/>
            <consortium name="The Broad Institute Genome Sequencing Center for Infectious Disease"/>
            <person name="Wu L."/>
            <person name="Ma J."/>
        </authorList>
    </citation>
    <scope>NUCLEOTIDE SEQUENCE [LARGE SCALE GENOMIC DNA]</scope>
    <source>
        <strain evidence="3">CCM 7224</strain>
    </source>
</reference>
<accession>A0ABV9UF38</accession>
<comment type="caution">
    <text evidence="2">The sequence shown here is derived from an EMBL/GenBank/DDBJ whole genome shotgun (WGS) entry which is preliminary data.</text>
</comment>
<gene>
    <name evidence="2" type="ORF">ACFPFX_04975</name>
</gene>
<feature type="compositionally biased region" description="Polar residues" evidence="1">
    <location>
        <begin position="153"/>
        <end position="171"/>
    </location>
</feature>
<dbReference type="EMBL" id="JBHSIZ010000005">
    <property type="protein sequence ID" value="MFC4955649.1"/>
    <property type="molecule type" value="Genomic_DNA"/>
</dbReference>
<evidence type="ECO:0000256" key="1">
    <source>
        <dbReference type="SAM" id="MobiDB-lite"/>
    </source>
</evidence>
<name>A0ABV9UF38_9ACTN</name>
<evidence type="ECO:0000313" key="2">
    <source>
        <dbReference type="EMBL" id="MFC4955649.1"/>
    </source>
</evidence>
<feature type="region of interest" description="Disordered" evidence="1">
    <location>
        <begin position="153"/>
        <end position="221"/>
    </location>
</feature>
<sequence length="221" mass="24234">MNTSTTVSWVTDPISAVRHAQTLHSIDGCWTRADVERLVDVHPDWKIRREFSDLLVVGLEPSERHAGLGPELFFDKRAPKSPDVGRVRLPLVEFGLQTTLADRTAALRELAAALSDIGQPTPVPAAADGFGLRWQSDARTMLLQSNQRRAWVSIQPTGPNTSRLTSSTQSPPSYPCCTTAPRERAADLASNSGSPQRRAGPWNSTKHRPEPSSKPPTRTAR</sequence>
<keyword evidence="3" id="KW-1185">Reference proteome</keyword>
<evidence type="ECO:0000313" key="3">
    <source>
        <dbReference type="Proteomes" id="UP001595834"/>
    </source>
</evidence>
<organism evidence="2 3">
    <name type="scientific">Streptomyces mauvecolor</name>
    <dbReference type="NCBI Taxonomy" id="58345"/>
    <lineage>
        <taxon>Bacteria</taxon>
        <taxon>Bacillati</taxon>
        <taxon>Actinomycetota</taxon>
        <taxon>Actinomycetes</taxon>
        <taxon>Kitasatosporales</taxon>
        <taxon>Streptomycetaceae</taxon>
        <taxon>Streptomyces</taxon>
    </lineage>
</organism>
<dbReference type="RefSeq" id="WP_344370525.1">
    <property type="nucleotide sequence ID" value="NZ_BAAASQ010000001.1"/>
</dbReference>